<keyword evidence="1" id="KW-0175">Coiled coil</keyword>
<feature type="compositionally biased region" description="Low complexity" evidence="2">
    <location>
        <begin position="484"/>
        <end position="495"/>
    </location>
</feature>
<name>A0ABW4QPZ0_9BACT</name>
<reference evidence="5" key="1">
    <citation type="journal article" date="2019" name="Int. J. Syst. Evol. Microbiol.">
        <title>The Global Catalogue of Microorganisms (GCM) 10K type strain sequencing project: providing services to taxonomists for standard genome sequencing and annotation.</title>
        <authorList>
            <consortium name="The Broad Institute Genomics Platform"/>
            <consortium name="The Broad Institute Genome Sequencing Center for Infectious Disease"/>
            <person name="Wu L."/>
            <person name="Ma J."/>
        </authorList>
    </citation>
    <scope>NUCLEOTIDE SEQUENCE [LARGE SCALE GENOMIC DNA]</scope>
    <source>
        <strain evidence="5">CGMCC 1.15795</strain>
    </source>
</reference>
<evidence type="ECO:0000256" key="1">
    <source>
        <dbReference type="SAM" id="Coils"/>
    </source>
</evidence>
<dbReference type="RefSeq" id="WP_382311867.1">
    <property type="nucleotide sequence ID" value="NZ_JBHUFD010000001.1"/>
</dbReference>
<feature type="compositionally biased region" description="Basic residues" evidence="2">
    <location>
        <begin position="556"/>
        <end position="570"/>
    </location>
</feature>
<comment type="caution">
    <text evidence="4">The sequence shown here is derived from an EMBL/GenBank/DDBJ whole genome shotgun (WGS) entry which is preliminary data.</text>
</comment>
<feature type="compositionally biased region" description="Basic residues" evidence="2">
    <location>
        <begin position="442"/>
        <end position="461"/>
    </location>
</feature>
<feature type="domain" description="GSCFA" evidence="3">
    <location>
        <begin position="20"/>
        <end position="256"/>
    </location>
</feature>
<dbReference type="Proteomes" id="UP001597197">
    <property type="component" value="Unassembled WGS sequence"/>
</dbReference>
<gene>
    <name evidence="4" type="ORF">ACFSDX_03885</name>
</gene>
<dbReference type="InterPro" id="IPR036514">
    <property type="entry name" value="SGNH_hydro_sf"/>
</dbReference>
<organism evidence="4 5">
    <name type="scientific">Hymenobacter bucti</name>
    <dbReference type="NCBI Taxonomy" id="1844114"/>
    <lineage>
        <taxon>Bacteria</taxon>
        <taxon>Pseudomonadati</taxon>
        <taxon>Bacteroidota</taxon>
        <taxon>Cytophagia</taxon>
        <taxon>Cytophagales</taxon>
        <taxon>Hymenobacteraceae</taxon>
        <taxon>Hymenobacter</taxon>
    </lineage>
</organism>
<feature type="region of interest" description="Disordered" evidence="2">
    <location>
        <begin position="649"/>
        <end position="765"/>
    </location>
</feature>
<dbReference type="Gene3D" id="3.40.50.1110">
    <property type="entry name" value="SGNH hydrolase"/>
    <property type="match status" value="1"/>
</dbReference>
<feature type="compositionally biased region" description="Low complexity" evidence="2">
    <location>
        <begin position="703"/>
        <end position="742"/>
    </location>
</feature>
<dbReference type="InterPro" id="IPR014982">
    <property type="entry name" value="GSCFA"/>
</dbReference>
<evidence type="ECO:0000259" key="3">
    <source>
        <dbReference type="Pfam" id="PF08885"/>
    </source>
</evidence>
<dbReference type="Pfam" id="PF08885">
    <property type="entry name" value="GSCFA"/>
    <property type="match status" value="1"/>
</dbReference>
<feature type="compositionally biased region" description="Acidic residues" evidence="2">
    <location>
        <begin position="473"/>
        <end position="483"/>
    </location>
</feature>
<accession>A0ABW4QPZ0</accession>
<feature type="coiled-coil region" evidence="1">
    <location>
        <begin position="295"/>
        <end position="322"/>
    </location>
</feature>
<dbReference type="SUPFAM" id="SSF52266">
    <property type="entry name" value="SGNH hydrolase"/>
    <property type="match status" value="1"/>
</dbReference>
<feature type="region of interest" description="Disordered" evidence="2">
    <location>
        <begin position="432"/>
        <end position="602"/>
    </location>
</feature>
<feature type="compositionally biased region" description="Low complexity" evidence="2">
    <location>
        <begin position="536"/>
        <end position="555"/>
    </location>
</feature>
<evidence type="ECO:0000256" key="2">
    <source>
        <dbReference type="SAM" id="MobiDB-lite"/>
    </source>
</evidence>
<protein>
    <submittedName>
        <fullName evidence="4">GSCFA domain-containing protein</fullName>
    </submittedName>
</protein>
<evidence type="ECO:0000313" key="4">
    <source>
        <dbReference type="EMBL" id="MFD1871551.1"/>
    </source>
</evidence>
<feature type="region of interest" description="Disordered" evidence="2">
    <location>
        <begin position="361"/>
        <end position="401"/>
    </location>
</feature>
<dbReference type="EMBL" id="JBHUFD010000001">
    <property type="protein sequence ID" value="MFD1871551.1"/>
    <property type="molecule type" value="Genomic_DNA"/>
</dbReference>
<sequence length="765" mass="82924">MFRTELTIAPQERLLPRTARVLTVGSCFADSIGERLRLNKVNALANPFGTVFQPLALAQLLRAAAGEAQDWQQHVVEARGRWQSYDFHSTIGAESPVELLQTIQETVSRVGDFVRTADAVVLTLGTAWAYRLRETGELVSNLHKLPAGLFEKELLTADEIVNALAEVHALLRRLNPNIHIVLTVSPVRHIKDTLPLNAVSKSVLRVGCHYLSELLPNVSYFPAYELLTDDLRDYRFYAADMLHPSEVAEDYIWERFARAYFDADFGRFRKEWAAVRQSLGHRPLHIGAPEHRTFLDQTRERLERLTSQGVDVRQELRDVQRQLAALPPPRPVRVVEVEVEDDGEERIDIGDGTPTVASVAETDVQPVRRQDNRRDGRRGDRNNRDRRDNRPALTQPPIAEELALSTEEILEESVAASVEALLVSPEAELLLPTTEDAGAQPSKKKKRRSRGGAKRTARKNAARLADEQGTEQGADEGDDDTEVAETATESVETSGNTTVFAEPLSLNELPEETVAEPATGTDSEPEAALESDQPGATATELLPELEPAASEQPAPVRRRGAGPTPKKSKVITKSGLVKRGQRGSLYRTPSPTPDEVSPSNLGSAPIISSPIIPEIFLERPANNIADFQEPTAEPDLAATVLGLYSTKPKAPVAAAQPKRGRPKAAAPAPVAAEPTAAAEPAKNPEPIVAEATPAKAVAKKPAARSAKAPKPAATKQTATKPVATKKVAAKPAAPKKAAAKTAAPRRGRPPAKKASPDTPDTPDAS</sequence>
<evidence type="ECO:0000313" key="5">
    <source>
        <dbReference type="Proteomes" id="UP001597197"/>
    </source>
</evidence>
<proteinExistence type="predicted"/>
<feature type="compositionally biased region" description="Low complexity" evidence="2">
    <location>
        <begin position="649"/>
        <end position="696"/>
    </location>
</feature>
<feature type="compositionally biased region" description="Basic and acidic residues" evidence="2">
    <location>
        <begin position="366"/>
        <end position="390"/>
    </location>
</feature>
<keyword evidence="5" id="KW-1185">Reference proteome</keyword>